<keyword evidence="4 7" id="KW-0812">Transmembrane</keyword>
<proteinExistence type="inferred from homology"/>
<keyword evidence="5 7" id="KW-1133">Transmembrane helix</keyword>
<evidence type="ECO:0000256" key="6">
    <source>
        <dbReference type="ARBA" id="ARBA00023136"/>
    </source>
</evidence>
<keyword evidence="3" id="KW-1003">Cell membrane</keyword>
<feature type="domain" description="ABC transmembrane type-1" evidence="8">
    <location>
        <begin position="95"/>
        <end position="304"/>
    </location>
</feature>
<feature type="transmembrane region" description="Helical" evidence="7">
    <location>
        <begin position="135"/>
        <end position="161"/>
    </location>
</feature>
<evidence type="ECO:0000313" key="10">
    <source>
        <dbReference type="Proteomes" id="UP001500642"/>
    </source>
</evidence>
<organism evidence="9 10">
    <name type="scientific">Brevibacterium pityocampae</name>
    <dbReference type="NCBI Taxonomy" id="506594"/>
    <lineage>
        <taxon>Bacteria</taxon>
        <taxon>Bacillati</taxon>
        <taxon>Actinomycetota</taxon>
        <taxon>Actinomycetes</taxon>
        <taxon>Micrococcales</taxon>
        <taxon>Brevibacteriaceae</taxon>
        <taxon>Brevibacterium</taxon>
    </lineage>
</organism>
<gene>
    <name evidence="9" type="ORF">GCM10023167_21560</name>
</gene>
<sequence length="315" mass="33468">MLRYVLVRVLQFLLTAWIASIIVFALMQVLPGNAAQVALGTNATPEAVARLEAEYGLDRPLVVQYLDWIGGVVIGDFGRSYVTEADITPVISDSIQVTLIVVIASMALALLIAVPLGTAAAVFHNRAAGVAISGASQVGIAIPNFLAAIILVMIFSLGLGWFPSSGWRAPIEGIGEFLERLVLPVTALALVQAAILTRYVRSAVLEVMREDFLRTARAKGLTAGRALVKHGLRNAAIPVVTVAGVQLATLLIGAVVIEQVFVLPGMGSELVRAVSNRDLLTVQGIVMVLVVLVLLLNLIVDLLYSVLDPRVRRAA</sequence>
<dbReference type="CDD" id="cd06261">
    <property type="entry name" value="TM_PBP2"/>
    <property type="match status" value="1"/>
</dbReference>
<evidence type="ECO:0000256" key="1">
    <source>
        <dbReference type="ARBA" id="ARBA00004651"/>
    </source>
</evidence>
<protein>
    <submittedName>
        <fullName evidence="9">ABC transporter permease</fullName>
    </submittedName>
</protein>
<keyword evidence="6 7" id="KW-0472">Membrane</keyword>
<dbReference type="SUPFAM" id="SSF161098">
    <property type="entry name" value="MetI-like"/>
    <property type="match status" value="1"/>
</dbReference>
<reference evidence="10" key="1">
    <citation type="journal article" date="2019" name="Int. J. Syst. Evol. Microbiol.">
        <title>The Global Catalogue of Microorganisms (GCM) 10K type strain sequencing project: providing services to taxonomists for standard genome sequencing and annotation.</title>
        <authorList>
            <consortium name="The Broad Institute Genomics Platform"/>
            <consortium name="The Broad Institute Genome Sequencing Center for Infectious Disease"/>
            <person name="Wu L."/>
            <person name="Ma J."/>
        </authorList>
    </citation>
    <scope>NUCLEOTIDE SEQUENCE [LARGE SCALE GENOMIC DNA]</scope>
    <source>
        <strain evidence="10">JCM 17808</strain>
    </source>
</reference>
<dbReference type="InterPro" id="IPR035906">
    <property type="entry name" value="MetI-like_sf"/>
</dbReference>
<feature type="transmembrane region" description="Helical" evidence="7">
    <location>
        <begin position="235"/>
        <end position="262"/>
    </location>
</feature>
<evidence type="ECO:0000256" key="4">
    <source>
        <dbReference type="ARBA" id="ARBA00022692"/>
    </source>
</evidence>
<dbReference type="InterPro" id="IPR000515">
    <property type="entry name" value="MetI-like"/>
</dbReference>
<accession>A0ABP8JM32</accession>
<dbReference type="PANTHER" id="PTHR43163:SF6">
    <property type="entry name" value="DIPEPTIDE TRANSPORT SYSTEM PERMEASE PROTEIN DPPB-RELATED"/>
    <property type="match status" value="1"/>
</dbReference>
<evidence type="ECO:0000256" key="5">
    <source>
        <dbReference type="ARBA" id="ARBA00022989"/>
    </source>
</evidence>
<evidence type="ECO:0000256" key="3">
    <source>
        <dbReference type="ARBA" id="ARBA00022475"/>
    </source>
</evidence>
<name>A0ABP8JM32_9MICO</name>
<evidence type="ECO:0000259" key="8">
    <source>
        <dbReference type="PROSITE" id="PS50928"/>
    </source>
</evidence>
<comment type="caution">
    <text evidence="9">The sequence shown here is derived from an EMBL/GenBank/DDBJ whole genome shotgun (WGS) entry which is preliminary data.</text>
</comment>
<dbReference type="EMBL" id="BAABGL010000017">
    <property type="protein sequence ID" value="GAA4392979.1"/>
    <property type="molecule type" value="Genomic_DNA"/>
</dbReference>
<dbReference type="InterPro" id="IPR045621">
    <property type="entry name" value="BPD_transp_1_N"/>
</dbReference>
<dbReference type="Proteomes" id="UP001500642">
    <property type="component" value="Unassembled WGS sequence"/>
</dbReference>
<dbReference type="PROSITE" id="PS50928">
    <property type="entry name" value="ABC_TM1"/>
    <property type="match status" value="1"/>
</dbReference>
<feature type="transmembrane region" description="Helical" evidence="7">
    <location>
        <begin position="181"/>
        <end position="200"/>
    </location>
</feature>
<keyword evidence="10" id="KW-1185">Reference proteome</keyword>
<evidence type="ECO:0000313" key="9">
    <source>
        <dbReference type="EMBL" id="GAA4392979.1"/>
    </source>
</evidence>
<comment type="subcellular location">
    <subcellularLocation>
        <location evidence="1 7">Cell membrane</location>
        <topology evidence="1 7">Multi-pass membrane protein</topology>
    </subcellularLocation>
</comment>
<feature type="transmembrane region" description="Helical" evidence="7">
    <location>
        <begin position="282"/>
        <end position="304"/>
    </location>
</feature>
<dbReference type="Gene3D" id="1.10.3720.10">
    <property type="entry name" value="MetI-like"/>
    <property type="match status" value="1"/>
</dbReference>
<evidence type="ECO:0000256" key="7">
    <source>
        <dbReference type="RuleBase" id="RU363032"/>
    </source>
</evidence>
<dbReference type="Pfam" id="PF19300">
    <property type="entry name" value="BPD_transp_1_N"/>
    <property type="match status" value="1"/>
</dbReference>
<dbReference type="PANTHER" id="PTHR43163">
    <property type="entry name" value="DIPEPTIDE TRANSPORT SYSTEM PERMEASE PROTEIN DPPB-RELATED"/>
    <property type="match status" value="1"/>
</dbReference>
<dbReference type="Pfam" id="PF00528">
    <property type="entry name" value="BPD_transp_1"/>
    <property type="match status" value="1"/>
</dbReference>
<comment type="similarity">
    <text evidence="7">Belongs to the binding-protein-dependent transport system permease family.</text>
</comment>
<feature type="transmembrane region" description="Helical" evidence="7">
    <location>
        <begin position="12"/>
        <end position="30"/>
    </location>
</feature>
<feature type="transmembrane region" description="Helical" evidence="7">
    <location>
        <begin position="99"/>
        <end position="123"/>
    </location>
</feature>
<keyword evidence="2 7" id="KW-0813">Transport</keyword>
<evidence type="ECO:0000256" key="2">
    <source>
        <dbReference type="ARBA" id="ARBA00022448"/>
    </source>
</evidence>
<dbReference type="RefSeq" id="WP_137319131.1">
    <property type="nucleotide sequence ID" value="NZ_BAABGL010000017.1"/>
</dbReference>